<dbReference type="Proteomes" id="UP000186922">
    <property type="component" value="Unassembled WGS sequence"/>
</dbReference>
<dbReference type="EMBL" id="BDGG01000012">
    <property type="protein sequence ID" value="GAV05926.1"/>
    <property type="molecule type" value="Genomic_DNA"/>
</dbReference>
<reference evidence="1 2" key="1">
    <citation type="journal article" date="2016" name="Nat. Commun.">
        <title>Extremotolerant tardigrade genome and improved radiotolerance of human cultured cells by tardigrade-unique protein.</title>
        <authorList>
            <person name="Hashimoto T."/>
            <person name="Horikawa D.D."/>
            <person name="Saito Y."/>
            <person name="Kuwahara H."/>
            <person name="Kozuka-Hata H."/>
            <person name="Shin-I T."/>
            <person name="Minakuchi Y."/>
            <person name="Ohishi K."/>
            <person name="Motoyama A."/>
            <person name="Aizu T."/>
            <person name="Enomoto A."/>
            <person name="Kondo K."/>
            <person name="Tanaka S."/>
            <person name="Hara Y."/>
            <person name="Koshikawa S."/>
            <person name="Sagara H."/>
            <person name="Miura T."/>
            <person name="Yokobori S."/>
            <person name="Miyagawa K."/>
            <person name="Suzuki Y."/>
            <person name="Kubo T."/>
            <person name="Oyama M."/>
            <person name="Kohara Y."/>
            <person name="Fujiyama A."/>
            <person name="Arakawa K."/>
            <person name="Katayama T."/>
            <person name="Toyoda A."/>
            <person name="Kunieda T."/>
        </authorList>
    </citation>
    <scope>NUCLEOTIDE SEQUENCE [LARGE SCALE GENOMIC DNA]</scope>
    <source>
        <strain evidence="1 2">YOKOZUNA-1</strain>
    </source>
</reference>
<gene>
    <name evidence="1" type="primary">RvY_15982</name>
    <name evidence="1" type="synonym">RvY_15982.2</name>
    <name evidence="1" type="ORF">RvY_15982-2</name>
</gene>
<evidence type="ECO:0000313" key="2">
    <source>
        <dbReference type="Proteomes" id="UP000186922"/>
    </source>
</evidence>
<sequence>MVRFPPYNANTDLASCDYADIKVWAPTCIVRKPETARQRNKTVAMLLQRMNKNSIESTRGIYKGLKVSPRGRAHGYTIDVNGNIFEKSGDTVPCRVTNAVGCLGVGIRLSTLRSALVCNYTF</sequence>
<dbReference type="AlphaFoldDB" id="A0A1D1VY88"/>
<organism evidence="1 2">
    <name type="scientific">Ramazzottius varieornatus</name>
    <name type="common">Water bear</name>
    <name type="synonym">Tardigrade</name>
    <dbReference type="NCBI Taxonomy" id="947166"/>
    <lineage>
        <taxon>Eukaryota</taxon>
        <taxon>Metazoa</taxon>
        <taxon>Ecdysozoa</taxon>
        <taxon>Tardigrada</taxon>
        <taxon>Eutardigrada</taxon>
        <taxon>Parachela</taxon>
        <taxon>Hypsibioidea</taxon>
        <taxon>Ramazzottiidae</taxon>
        <taxon>Ramazzottius</taxon>
    </lineage>
</organism>
<accession>A0A1D1VY88</accession>
<keyword evidence="2" id="KW-1185">Reference proteome</keyword>
<proteinExistence type="predicted"/>
<protein>
    <submittedName>
        <fullName evidence="1">Uncharacterized protein</fullName>
    </submittedName>
</protein>
<evidence type="ECO:0000313" key="1">
    <source>
        <dbReference type="EMBL" id="GAV05926.1"/>
    </source>
</evidence>
<name>A0A1D1VY88_RAMVA</name>
<comment type="caution">
    <text evidence="1">The sequence shown here is derived from an EMBL/GenBank/DDBJ whole genome shotgun (WGS) entry which is preliminary data.</text>
</comment>